<evidence type="ECO:0000313" key="1">
    <source>
        <dbReference type="EMBL" id="GAG21431.1"/>
    </source>
</evidence>
<comment type="caution">
    <text evidence="1">The sequence shown here is derived from an EMBL/GenBank/DDBJ whole genome shotgun (WGS) entry which is preliminary data.</text>
</comment>
<name>X0X900_9ZZZZ</name>
<sequence>VLAKMLGEAGGQVPTKNELALLKNIFGEDFTKAVLGKRTLLQKMTEAGLQLANIPRSIMTSFDLSAPLRQGIFLAARHPKKFFSAFAKQFRTFASEKAYKALNDEIISRPTYKLMRANKLAITELGQAMSTREEAFMAGWAEKIPAVGKVVRASGRAYTGFLNKIRADVFDDFIKQGNKLGIDDPNFLKSAASFVNHATGRGSLGGLEKASVWLNSALFSPRLITSRLNLINPVYYARLHPQVRKEALKSLFTFAGLAMTVG</sequence>
<dbReference type="AlphaFoldDB" id="X0X900"/>
<protein>
    <submittedName>
        <fullName evidence="1">Uncharacterized protein</fullName>
    </submittedName>
</protein>
<reference evidence="1" key="1">
    <citation type="journal article" date="2014" name="Front. Microbiol.">
        <title>High frequency of phylogenetically diverse reductive dehalogenase-homologous genes in deep subseafloor sedimentary metagenomes.</title>
        <authorList>
            <person name="Kawai M."/>
            <person name="Futagami T."/>
            <person name="Toyoda A."/>
            <person name="Takaki Y."/>
            <person name="Nishi S."/>
            <person name="Hori S."/>
            <person name="Arai W."/>
            <person name="Tsubouchi T."/>
            <person name="Morono Y."/>
            <person name="Uchiyama I."/>
            <person name="Ito T."/>
            <person name="Fujiyama A."/>
            <person name="Inagaki F."/>
            <person name="Takami H."/>
        </authorList>
    </citation>
    <scope>NUCLEOTIDE SEQUENCE</scope>
    <source>
        <strain evidence="1">Expedition CK06-06</strain>
    </source>
</reference>
<proteinExistence type="predicted"/>
<accession>X0X900</accession>
<dbReference type="EMBL" id="BARS01031728">
    <property type="protein sequence ID" value="GAG21431.1"/>
    <property type="molecule type" value="Genomic_DNA"/>
</dbReference>
<gene>
    <name evidence="1" type="ORF">S01H1_49336</name>
</gene>
<organism evidence="1">
    <name type="scientific">marine sediment metagenome</name>
    <dbReference type="NCBI Taxonomy" id="412755"/>
    <lineage>
        <taxon>unclassified sequences</taxon>
        <taxon>metagenomes</taxon>
        <taxon>ecological metagenomes</taxon>
    </lineage>
</organism>
<feature type="non-terminal residue" evidence="1">
    <location>
        <position position="1"/>
    </location>
</feature>
<feature type="non-terminal residue" evidence="1">
    <location>
        <position position="262"/>
    </location>
</feature>